<comment type="caution">
    <text evidence="1">The sequence shown here is derived from an EMBL/GenBank/DDBJ whole genome shotgun (WGS) entry which is preliminary data.</text>
</comment>
<dbReference type="Proteomes" id="UP001243330">
    <property type="component" value="Unassembled WGS sequence"/>
</dbReference>
<dbReference type="EMBL" id="JAQOWY010000601">
    <property type="protein sequence ID" value="KAK1840038.1"/>
    <property type="molecule type" value="Genomic_DNA"/>
</dbReference>
<accession>A0AAD9A2A8</accession>
<name>A0AAD9A2A8_9PEZI</name>
<organism evidence="1 2">
    <name type="scientific">Colletotrichum chrysophilum</name>
    <dbReference type="NCBI Taxonomy" id="1836956"/>
    <lineage>
        <taxon>Eukaryota</taxon>
        <taxon>Fungi</taxon>
        <taxon>Dikarya</taxon>
        <taxon>Ascomycota</taxon>
        <taxon>Pezizomycotina</taxon>
        <taxon>Sordariomycetes</taxon>
        <taxon>Hypocreomycetidae</taxon>
        <taxon>Glomerellales</taxon>
        <taxon>Glomerellaceae</taxon>
        <taxon>Colletotrichum</taxon>
        <taxon>Colletotrichum gloeosporioides species complex</taxon>
    </lineage>
</organism>
<dbReference type="AlphaFoldDB" id="A0AAD9A2A8"/>
<protein>
    <submittedName>
        <fullName evidence="1">Uncharacterized protein</fullName>
    </submittedName>
</protein>
<sequence>MWRCEKIRQCYGADVYIQVHRKHKHYEYSTSDEPSWPKSKAELVSPAFGRPYEAHIFLKARTYPIPVTKRPRDFVSSKALGISIPSDKNCDEKNSQGCYLAETTEHNA</sequence>
<reference evidence="1" key="1">
    <citation type="submission" date="2023-01" db="EMBL/GenBank/DDBJ databases">
        <title>Colletotrichum chrysophilum M932 genome sequence.</title>
        <authorList>
            <person name="Baroncelli R."/>
        </authorList>
    </citation>
    <scope>NUCLEOTIDE SEQUENCE</scope>
    <source>
        <strain evidence="1">M932</strain>
    </source>
</reference>
<keyword evidence="2" id="KW-1185">Reference proteome</keyword>
<gene>
    <name evidence="1" type="ORF">CCHR01_17339</name>
</gene>
<evidence type="ECO:0000313" key="2">
    <source>
        <dbReference type="Proteomes" id="UP001243330"/>
    </source>
</evidence>
<proteinExistence type="predicted"/>
<evidence type="ECO:0000313" key="1">
    <source>
        <dbReference type="EMBL" id="KAK1840038.1"/>
    </source>
</evidence>